<name>A0ABW9IFR8_STRGJ</name>
<proteinExistence type="predicted"/>
<comment type="caution">
    <text evidence="1">The sequence shown here is derived from an EMBL/GenBank/DDBJ whole genome shotgun (WGS) entry which is preliminary data.</text>
</comment>
<dbReference type="Proteomes" id="UP001631993">
    <property type="component" value="Unassembled WGS sequence"/>
</dbReference>
<gene>
    <name evidence="1" type="ORF">ACKI1S_10590</name>
</gene>
<sequence length="128" mass="14163">MADHAAHISLTDPGRAIVEIDGQDVSSVVRGFTLDGKVGNRHELVLDLLVDVGEVSGKAHVHIPPATAALLVDLGWTPPDDGQPVDLTDPKRHDQMMKIIKAEARRDPDWFRTLLRREQRIQGGPRLR</sequence>
<dbReference type="RefSeq" id="WP_369279657.1">
    <property type="nucleotide sequence ID" value="NZ_JBJVMW010000053.1"/>
</dbReference>
<dbReference type="EMBL" id="JBJVNE010000005">
    <property type="protein sequence ID" value="MFM9646586.1"/>
    <property type="molecule type" value="Genomic_DNA"/>
</dbReference>
<organism evidence="1 2">
    <name type="scientific">Streptomyces galilaeus</name>
    <dbReference type="NCBI Taxonomy" id="33899"/>
    <lineage>
        <taxon>Bacteria</taxon>
        <taxon>Bacillati</taxon>
        <taxon>Actinomycetota</taxon>
        <taxon>Actinomycetes</taxon>
        <taxon>Kitasatosporales</taxon>
        <taxon>Streptomycetaceae</taxon>
        <taxon>Streptomyces</taxon>
    </lineage>
</organism>
<evidence type="ECO:0000313" key="2">
    <source>
        <dbReference type="Proteomes" id="UP001631993"/>
    </source>
</evidence>
<evidence type="ECO:0000313" key="1">
    <source>
        <dbReference type="EMBL" id="MFM9646586.1"/>
    </source>
</evidence>
<reference evidence="1 2" key="1">
    <citation type="submission" date="2024-12" db="EMBL/GenBank/DDBJ databases">
        <title>Forecasting of Potato common scab and diversities of Pathogenic streptomyces spp. in china.</title>
        <authorList>
            <person name="Handique U."/>
            <person name="Wu J."/>
        </authorList>
    </citation>
    <scope>NUCLEOTIDE SEQUENCE [LARGE SCALE GENOMIC DNA]</scope>
    <source>
        <strain evidence="1 2">ZRIMU1585</strain>
    </source>
</reference>
<protein>
    <submittedName>
        <fullName evidence="1">Uncharacterized protein</fullName>
    </submittedName>
</protein>
<accession>A0ABW9IFR8</accession>
<keyword evidence="2" id="KW-1185">Reference proteome</keyword>